<dbReference type="EMBL" id="BT025010">
    <property type="protein sequence ID" value="ABE01240.1"/>
    <property type="molecule type" value="mRNA"/>
</dbReference>
<dbReference type="ExpressionAtlas" id="Q1WW96">
    <property type="expression patterns" value="baseline and differential"/>
</dbReference>
<dbReference type="InterPro" id="IPR017438">
    <property type="entry name" value="ATP-NAD_kinase_N"/>
</dbReference>
<dbReference type="GO" id="GO:0001729">
    <property type="term" value="F:ceramide kinase activity"/>
    <property type="evidence" value="ECO:0007669"/>
    <property type="project" value="UniProtKB-EC"/>
</dbReference>
<evidence type="ECO:0000313" key="2">
    <source>
        <dbReference type="EMBL" id="ABE01240.1"/>
    </source>
</evidence>
<dbReference type="Gene3D" id="3.40.50.10330">
    <property type="entry name" value="Probable inorganic polyphosphate/atp-NAD kinase, domain 1"/>
    <property type="match status" value="1"/>
</dbReference>
<dbReference type="HOGENOM" id="CLU_042458_2_0_1"/>
<dbReference type="PANTHER" id="PTHR12358:SF31">
    <property type="entry name" value="ACYLGLYCEROL KINASE, MITOCHONDRIAL"/>
    <property type="match status" value="1"/>
</dbReference>
<evidence type="ECO:0000259" key="1">
    <source>
        <dbReference type="PROSITE" id="PS50146"/>
    </source>
</evidence>
<dbReference type="GO" id="GO:0046486">
    <property type="term" value="P:glycerolipid metabolic process"/>
    <property type="evidence" value="ECO:0007669"/>
    <property type="project" value="UniProtKB-UniPathway"/>
</dbReference>
<dbReference type="PANTHER" id="PTHR12358">
    <property type="entry name" value="SPHINGOSINE KINASE"/>
    <property type="match status" value="1"/>
</dbReference>
<proteinExistence type="evidence at transcript level"/>
<dbReference type="OrthoDB" id="9979394at2759"/>
<feature type="non-terminal residue" evidence="2">
    <location>
        <position position="1"/>
    </location>
</feature>
<dbReference type="GO" id="GO:0004143">
    <property type="term" value="F:ATP-dependent diacylglycerol kinase activity"/>
    <property type="evidence" value="ECO:0007669"/>
    <property type="project" value="UniProtKB-EC"/>
</dbReference>
<sequence>AKPIHVESKSSVEIENMNYLRVIRNNWKKCTFGAAVSVYALQALKTHIEIEQHMREFASNIQANWISDRPKKVLVVMNPVANKKRSEKFFKNYCEPVLHLAGYSVEILRTNHIGHAKTYVEELATLPDAIVVAGGDGTSSEVVTGLMRRRGNLCPITILPLGRSVQSASKRINIFGVKDVDYVKSLSKALEPMLKDESQYQSVIRFDVINEEDGSNSQLKPIFGLNGLSWGLLEDIDAAKDKYWYFGPLRHYASAASKSFADNWSLKTDYVYTPPCPGCVDCAATVQRQETAQPSGLFTRGLIKYKNNPGETKRPLVKNDNCSKKFEGSAEASQININCVQNKDNFAELESQFISSLQPGWEFIKQIPEVTCSKILPSLVVKSRTIQLHPDGEMGEKFYSIDGEEYDARPIKSCV</sequence>
<dbReference type="AlphaFoldDB" id="Q1WW96"/>
<dbReference type="GO" id="GO:0005743">
    <property type="term" value="C:mitochondrial inner membrane"/>
    <property type="evidence" value="ECO:0007669"/>
    <property type="project" value="UniProtKB-SubCell"/>
</dbReference>
<dbReference type="VEuPathDB" id="VectorBase:FBgn0260750"/>
<dbReference type="GO" id="GO:0005758">
    <property type="term" value="C:mitochondrial intermembrane space"/>
    <property type="evidence" value="ECO:0007669"/>
    <property type="project" value="UniProtKB-SubCell"/>
</dbReference>
<reference evidence="2" key="1">
    <citation type="submission" date="2006-03" db="EMBL/GenBank/DDBJ databases">
        <authorList>
            <person name="Stapleton M."/>
            <person name="Carlson J."/>
            <person name="Chavez C."/>
            <person name="Frise E."/>
            <person name="George R."/>
            <person name="Pacleb J."/>
            <person name="Park S."/>
            <person name="Wan K."/>
            <person name="Yu C."/>
            <person name="Celniker S."/>
        </authorList>
    </citation>
    <scope>NUCLEOTIDE SEQUENCE</scope>
</reference>
<dbReference type="SMART" id="SM00046">
    <property type="entry name" value="DAGKc"/>
    <property type="match status" value="1"/>
</dbReference>
<dbReference type="PROSITE" id="PS50146">
    <property type="entry name" value="DAGK"/>
    <property type="match status" value="1"/>
</dbReference>
<dbReference type="SUPFAM" id="SSF111331">
    <property type="entry name" value="NAD kinase/diacylglycerol kinase-like"/>
    <property type="match status" value="1"/>
</dbReference>
<dbReference type="InterPro" id="IPR016064">
    <property type="entry name" value="NAD/diacylglycerol_kinase_sf"/>
</dbReference>
<accession>Q1WW96</accession>
<dbReference type="Pfam" id="PF00781">
    <property type="entry name" value="DAGK_cat"/>
    <property type="match status" value="1"/>
</dbReference>
<dbReference type="GO" id="GO:0005524">
    <property type="term" value="F:ATP binding"/>
    <property type="evidence" value="ECO:0007669"/>
    <property type="project" value="UniProtKB-KW"/>
</dbReference>
<dbReference type="FunFam" id="3.40.50.10330:FF:000061">
    <property type="entry name" value="GM18115"/>
    <property type="match status" value="1"/>
</dbReference>
<protein>
    <submittedName>
        <fullName evidence="2">IP02589p</fullName>
    </submittedName>
</protein>
<organism evidence="2">
    <name type="scientific">Drosophila melanogaster</name>
    <name type="common">Fruit fly</name>
    <dbReference type="NCBI Taxonomy" id="7227"/>
    <lineage>
        <taxon>Eukaryota</taxon>
        <taxon>Metazoa</taxon>
        <taxon>Ecdysozoa</taxon>
        <taxon>Arthropoda</taxon>
        <taxon>Hexapoda</taxon>
        <taxon>Insecta</taxon>
        <taxon>Pterygota</taxon>
        <taxon>Neoptera</taxon>
        <taxon>Endopterygota</taxon>
        <taxon>Diptera</taxon>
        <taxon>Brachycera</taxon>
        <taxon>Muscomorpha</taxon>
        <taxon>Ephydroidea</taxon>
        <taxon>Drosophilidae</taxon>
        <taxon>Drosophila</taxon>
        <taxon>Sophophora</taxon>
    </lineage>
</organism>
<dbReference type="InterPro" id="IPR001206">
    <property type="entry name" value="Diacylglycerol_kinase_cat_dom"/>
</dbReference>
<name>Q1WW96_DROME</name>
<dbReference type="UniPathway" id="UPA00230"/>
<dbReference type="InterPro" id="IPR050187">
    <property type="entry name" value="Lipid_Phosphate_FormReg"/>
</dbReference>
<dbReference type="GO" id="GO:0047620">
    <property type="term" value="F:acylglycerol kinase activity"/>
    <property type="evidence" value="ECO:0007669"/>
    <property type="project" value="UniProtKB-EC"/>
</dbReference>
<gene>
    <name evidence="2" type="primary">CG31873</name>
</gene>
<feature type="domain" description="DAGKc" evidence="1">
    <location>
        <begin position="68"/>
        <end position="162"/>
    </location>
</feature>